<dbReference type="Proteomes" id="UP000294853">
    <property type="component" value="Chromosome"/>
</dbReference>
<dbReference type="OrthoDB" id="5174471at2"/>
<gene>
    <name evidence="4" type="ORF">EXE58_17650</name>
</gene>
<reference evidence="4 5" key="1">
    <citation type="submission" date="2019-03" db="EMBL/GenBank/DDBJ databases">
        <title>Three New Species of Nocardioides, Nocardioides euryhalodurans sp. nov., Nocardioides seonyuensis sp. nov. and Nocardioides eburneoflavus sp. nov. Iolated from Soil.</title>
        <authorList>
            <person name="Roh S.G."/>
            <person name="Lee C."/>
            <person name="Kim M.-K."/>
            <person name="Kim S.B."/>
        </authorList>
    </citation>
    <scope>NUCLEOTIDE SEQUENCE [LARGE SCALE GENOMIC DNA]</scope>
    <source>
        <strain evidence="4 5">MMS17-SY207-3</strain>
    </source>
</reference>
<dbReference type="InterPro" id="IPR043839">
    <property type="entry name" value="PafC_HTH"/>
</dbReference>
<dbReference type="Pfam" id="PF19187">
    <property type="entry name" value="HTH_PafC"/>
    <property type="match status" value="1"/>
</dbReference>
<dbReference type="Pfam" id="PF25583">
    <property type="entry name" value="WCX"/>
    <property type="match status" value="1"/>
</dbReference>
<protein>
    <submittedName>
        <fullName evidence="4">YafY family transcriptional regulator</fullName>
    </submittedName>
</protein>
<dbReference type="PROSITE" id="PS52050">
    <property type="entry name" value="WYL"/>
    <property type="match status" value="1"/>
</dbReference>
<dbReference type="AlphaFoldDB" id="A0A4P7IKV3"/>
<evidence type="ECO:0000259" key="3">
    <source>
        <dbReference type="Pfam" id="PF25583"/>
    </source>
</evidence>
<feature type="domain" description="WYL" evidence="1">
    <location>
        <begin position="154"/>
        <end position="221"/>
    </location>
</feature>
<accession>A0A4P7IKV3</accession>
<feature type="domain" description="WCX" evidence="3">
    <location>
        <begin position="247"/>
        <end position="320"/>
    </location>
</feature>
<dbReference type="InterPro" id="IPR026881">
    <property type="entry name" value="WYL_dom"/>
</dbReference>
<dbReference type="InterPro" id="IPR028349">
    <property type="entry name" value="PafC-like"/>
</dbReference>
<evidence type="ECO:0000259" key="1">
    <source>
        <dbReference type="Pfam" id="PF13280"/>
    </source>
</evidence>
<dbReference type="RefSeq" id="WP_135269062.1">
    <property type="nucleotide sequence ID" value="NZ_CP038436.1"/>
</dbReference>
<evidence type="ECO:0000313" key="5">
    <source>
        <dbReference type="Proteomes" id="UP000294853"/>
    </source>
</evidence>
<evidence type="ECO:0000313" key="4">
    <source>
        <dbReference type="EMBL" id="QBX57077.1"/>
    </source>
</evidence>
<dbReference type="PIRSF" id="PIRSF016838">
    <property type="entry name" value="PafC"/>
    <property type="match status" value="1"/>
</dbReference>
<dbReference type="InterPro" id="IPR057727">
    <property type="entry name" value="WCX_dom"/>
</dbReference>
<evidence type="ECO:0000259" key="2">
    <source>
        <dbReference type="Pfam" id="PF19187"/>
    </source>
</evidence>
<dbReference type="PANTHER" id="PTHR34580">
    <property type="match status" value="1"/>
</dbReference>
<feature type="domain" description="PafC HTH" evidence="2">
    <location>
        <begin position="13"/>
        <end position="130"/>
    </location>
</feature>
<name>A0A4P7IKV3_9ACTN</name>
<proteinExistence type="predicted"/>
<dbReference type="KEGG" id="nsn:EXE58_17650"/>
<dbReference type="EMBL" id="CP038436">
    <property type="protein sequence ID" value="QBX57077.1"/>
    <property type="molecule type" value="Genomic_DNA"/>
</dbReference>
<sequence length="332" mass="36224">MNARTTPADSAPDQVARLLALVPYLLARGEVRLDEAAAHFGTDAAQIERDLRVLFMTGLSPGLPGDLIEVDIEALEGERVIRVDNADYLARPVRFAPSEATALVVALHTMLDVAAPEAAEVVERTLAKLEGAIGSDESPRQLHVQSQPSRGAEIVPVIESAIARGHQLELTYHVASRDEESTRVVDPRAIASVEDALYLDAWCHRAGDERVFRLDRVVAVTELDTPVADPGARARDLTQGWFTDADTTRVTLRLEPAARWMTEYYPVEGVRPGPGGTLDVDLQVSSEAWLQHLVLRLAPHARVVDPPELAEAVLRSARATVDTYERWSGTSA</sequence>
<dbReference type="PANTHER" id="PTHR34580:SF1">
    <property type="entry name" value="PROTEIN PAFC"/>
    <property type="match status" value="1"/>
</dbReference>
<organism evidence="4 5">
    <name type="scientific">Nocardioides seonyuensis</name>
    <dbReference type="NCBI Taxonomy" id="2518371"/>
    <lineage>
        <taxon>Bacteria</taxon>
        <taxon>Bacillati</taxon>
        <taxon>Actinomycetota</taxon>
        <taxon>Actinomycetes</taxon>
        <taxon>Propionibacteriales</taxon>
        <taxon>Nocardioidaceae</taxon>
        <taxon>Nocardioides</taxon>
    </lineage>
</organism>
<keyword evidence="5" id="KW-1185">Reference proteome</keyword>
<dbReference type="Pfam" id="PF13280">
    <property type="entry name" value="WYL"/>
    <property type="match status" value="1"/>
</dbReference>
<dbReference type="InterPro" id="IPR051534">
    <property type="entry name" value="CBASS_pafABC_assoc_protein"/>
</dbReference>